<evidence type="ECO:0000256" key="3">
    <source>
        <dbReference type="SAM" id="Phobius"/>
    </source>
</evidence>
<dbReference type="GO" id="GO:0052621">
    <property type="term" value="F:diguanylate cyclase activity"/>
    <property type="evidence" value="ECO:0007669"/>
    <property type="project" value="UniProtKB-EC"/>
</dbReference>
<dbReference type="Gene3D" id="3.30.70.270">
    <property type="match status" value="1"/>
</dbReference>
<dbReference type="PANTHER" id="PTHR45138:SF9">
    <property type="entry name" value="DIGUANYLATE CYCLASE DGCM-RELATED"/>
    <property type="match status" value="1"/>
</dbReference>
<feature type="transmembrane region" description="Helical" evidence="3">
    <location>
        <begin position="31"/>
        <end position="53"/>
    </location>
</feature>
<dbReference type="EC" id="2.7.7.65" evidence="1"/>
<dbReference type="Pfam" id="PF00990">
    <property type="entry name" value="GGDEF"/>
    <property type="match status" value="1"/>
</dbReference>
<dbReference type="InterPro" id="IPR050469">
    <property type="entry name" value="Diguanylate_Cyclase"/>
</dbReference>
<dbReference type="PROSITE" id="PS50887">
    <property type="entry name" value="GGDEF"/>
    <property type="match status" value="1"/>
</dbReference>
<dbReference type="SUPFAM" id="SSF55073">
    <property type="entry name" value="Nucleotide cyclase"/>
    <property type="match status" value="1"/>
</dbReference>
<accession>A0A6M1S8X7</accession>
<feature type="domain" description="GGDEF" evidence="4">
    <location>
        <begin position="142"/>
        <end position="274"/>
    </location>
</feature>
<dbReference type="GO" id="GO:0005886">
    <property type="term" value="C:plasma membrane"/>
    <property type="evidence" value="ECO:0007669"/>
    <property type="project" value="TreeGrafter"/>
</dbReference>
<keyword evidence="6" id="KW-1185">Reference proteome</keyword>
<organism evidence="5 6">
    <name type="scientific">Devosia aurantiaca</name>
    <dbReference type="NCBI Taxonomy" id="2714858"/>
    <lineage>
        <taxon>Bacteria</taxon>
        <taxon>Pseudomonadati</taxon>
        <taxon>Pseudomonadota</taxon>
        <taxon>Alphaproteobacteria</taxon>
        <taxon>Hyphomicrobiales</taxon>
        <taxon>Devosiaceae</taxon>
        <taxon>Devosia</taxon>
    </lineage>
</organism>
<reference evidence="5 6" key="2">
    <citation type="submission" date="2020-03" db="EMBL/GenBank/DDBJ databases">
        <title>Devosia chinhatensis sp. nov., isolated from a hexachlorocyclohexane (HCH) dump site in India.</title>
        <authorList>
            <person name="Kumar M."/>
            <person name="Lal R."/>
        </authorList>
    </citation>
    <scope>NUCLEOTIDE SEQUENCE [LARGE SCALE GENOMIC DNA]</scope>
    <source>
        <strain evidence="5 6">H239</strain>
    </source>
</reference>
<dbReference type="GO" id="GO:0043709">
    <property type="term" value="P:cell adhesion involved in single-species biofilm formation"/>
    <property type="evidence" value="ECO:0007669"/>
    <property type="project" value="TreeGrafter"/>
</dbReference>
<dbReference type="PANTHER" id="PTHR45138">
    <property type="entry name" value="REGULATORY COMPONENTS OF SENSORY TRANSDUCTION SYSTEM"/>
    <property type="match status" value="1"/>
</dbReference>
<sequence length="274" mass="30365">MAKVFGVSFLAIHVPLLSLSLYLGLGRPADPISILVVALIATLLGSILSYLAIYQMVSPIDRLVRAVDRYQEEGTEPFVEVRGSDSVKRLAEKVASLVRAQEQSLSALRRQANSDPLTGLGNRRWLQNAVSVEISRAMRRNQSIWVIAFDLDRFKEINDRFGHAAGDEVLMIVAEVTQRQLRPYDLIARIGGEEFCVVSADASDDFGIRAAERIRQAIEDWQPTLGGVATTITASFGVFRGDPASHSFNEMLRLADDRLYYAKARGRNQVVATE</sequence>
<keyword evidence="3" id="KW-0472">Membrane</keyword>
<feature type="transmembrane region" description="Helical" evidence="3">
    <location>
        <begin position="7"/>
        <end position="25"/>
    </location>
</feature>
<dbReference type="InterPro" id="IPR043128">
    <property type="entry name" value="Rev_trsase/Diguanyl_cyclase"/>
</dbReference>
<evidence type="ECO:0000256" key="2">
    <source>
        <dbReference type="ARBA" id="ARBA00034247"/>
    </source>
</evidence>
<keyword evidence="3" id="KW-1133">Transmembrane helix</keyword>
<dbReference type="Proteomes" id="UP000474802">
    <property type="component" value="Unassembled WGS sequence"/>
</dbReference>
<dbReference type="RefSeq" id="WP_164532726.1">
    <property type="nucleotide sequence ID" value="NZ_JAALFG010000001.1"/>
</dbReference>
<dbReference type="InterPro" id="IPR000160">
    <property type="entry name" value="GGDEF_dom"/>
</dbReference>
<evidence type="ECO:0000256" key="1">
    <source>
        <dbReference type="ARBA" id="ARBA00012528"/>
    </source>
</evidence>
<dbReference type="AlphaFoldDB" id="A0A6M1S8X7"/>
<dbReference type="InterPro" id="IPR029787">
    <property type="entry name" value="Nucleotide_cyclase"/>
</dbReference>
<dbReference type="GO" id="GO:1902201">
    <property type="term" value="P:negative regulation of bacterial-type flagellum-dependent cell motility"/>
    <property type="evidence" value="ECO:0007669"/>
    <property type="project" value="TreeGrafter"/>
</dbReference>
<evidence type="ECO:0000313" key="5">
    <source>
        <dbReference type="EMBL" id="NGP16469.1"/>
    </source>
</evidence>
<dbReference type="CDD" id="cd01949">
    <property type="entry name" value="GGDEF"/>
    <property type="match status" value="1"/>
</dbReference>
<gene>
    <name evidence="5" type="ORF">G5575_01110</name>
</gene>
<proteinExistence type="predicted"/>
<protein>
    <recommendedName>
        <fullName evidence="1">diguanylate cyclase</fullName>
        <ecNumber evidence="1">2.7.7.65</ecNumber>
    </recommendedName>
</protein>
<evidence type="ECO:0000259" key="4">
    <source>
        <dbReference type="PROSITE" id="PS50887"/>
    </source>
</evidence>
<keyword evidence="3" id="KW-0812">Transmembrane</keyword>
<dbReference type="EMBL" id="JAALFG010000001">
    <property type="protein sequence ID" value="NGP16469.1"/>
    <property type="molecule type" value="Genomic_DNA"/>
</dbReference>
<name>A0A6M1S8X7_9HYPH</name>
<comment type="caution">
    <text evidence="5">The sequence shown here is derived from an EMBL/GenBank/DDBJ whole genome shotgun (WGS) entry which is preliminary data.</text>
</comment>
<dbReference type="SMART" id="SM00267">
    <property type="entry name" value="GGDEF"/>
    <property type="match status" value="1"/>
</dbReference>
<evidence type="ECO:0000313" key="6">
    <source>
        <dbReference type="Proteomes" id="UP000474802"/>
    </source>
</evidence>
<comment type="catalytic activity">
    <reaction evidence="2">
        <text>2 GTP = 3',3'-c-di-GMP + 2 diphosphate</text>
        <dbReference type="Rhea" id="RHEA:24898"/>
        <dbReference type="ChEBI" id="CHEBI:33019"/>
        <dbReference type="ChEBI" id="CHEBI:37565"/>
        <dbReference type="ChEBI" id="CHEBI:58805"/>
        <dbReference type="EC" id="2.7.7.65"/>
    </reaction>
</comment>
<dbReference type="NCBIfam" id="TIGR00254">
    <property type="entry name" value="GGDEF"/>
    <property type="match status" value="1"/>
</dbReference>
<reference evidence="5 6" key="1">
    <citation type="submission" date="2020-02" db="EMBL/GenBank/DDBJ databases">
        <authorList>
            <person name="Khan S.A."/>
            <person name="Jeon C.O."/>
            <person name="Chun B.H."/>
        </authorList>
    </citation>
    <scope>NUCLEOTIDE SEQUENCE [LARGE SCALE GENOMIC DNA]</scope>
    <source>
        <strain evidence="5 6">H239</strain>
    </source>
</reference>
<dbReference type="FunFam" id="3.30.70.270:FF:000001">
    <property type="entry name" value="Diguanylate cyclase domain protein"/>
    <property type="match status" value="1"/>
</dbReference>
<dbReference type="Gene3D" id="6.10.340.10">
    <property type="match status" value="1"/>
</dbReference>